<dbReference type="PANTHER" id="PTHR43757:SF2">
    <property type="entry name" value="AMINOMETHYLTRANSFERASE, MITOCHONDRIAL"/>
    <property type="match status" value="1"/>
</dbReference>
<keyword evidence="3" id="KW-0032">Aminotransferase</keyword>
<reference evidence="10 11" key="1">
    <citation type="submission" date="2014-03" db="EMBL/GenBank/DDBJ databases">
        <title>Draft genome sequence of the novel thermoacidophilic archaea Acidianus copahuensis ALE1 strain, isolated from Copahue volcanic area in Neuquen Argentina.</title>
        <authorList>
            <person name="Urbieta M.S."/>
            <person name="Rascovan N."/>
            <person name="Castro C."/>
            <person name="Revale S."/>
            <person name="Giaveno M.A."/>
            <person name="Vazquez M.P."/>
            <person name="Donati E.R."/>
        </authorList>
    </citation>
    <scope>NUCLEOTIDE SEQUENCE [LARGE SCALE GENOMIC DNA]</scope>
    <source>
        <strain evidence="10 11">ALE1</strain>
    </source>
</reference>
<evidence type="ECO:0000256" key="1">
    <source>
        <dbReference type="ARBA" id="ARBA00008609"/>
    </source>
</evidence>
<dbReference type="GO" id="GO:0008483">
    <property type="term" value="F:transaminase activity"/>
    <property type="evidence" value="ECO:0007669"/>
    <property type="project" value="UniProtKB-KW"/>
</dbReference>
<evidence type="ECO:0000259" key="8">
    <source>
        <dbReference type="Pfam" id="PF01571"/>
    </source>
</evidence>
<dbReference type="SUPFAM" id="SSF103025">
    <property type="entry name" value="Folate-binding domain"/>
    <property type="match status" value="1"/>
</dbReference>
<dbReference type="InterPro" id="IPR027266">
    <property type="entry name" value="TrmE/GcvT-like"/>
</dbReference>
<sequence length="345" mass="39620">MFETPLLKTEEKFGANIGEFAGWNMPLAFTSYLEEHLAVRKEVAFFDLSHMGRLRVKGKREEMEKLICRSLNTEKGKMIGPTAFLNDNAGFVDDIMTYKVSDDEILIVTNAINREKDIKWITDNSSLNVEDLTFNYVMIAIQGKKIWDYLQKPDLEFLNFQLNTKFLDENVFLLSRSGWTGEDGIEVWATKETAEKIFEKLLNKNIKPAGLIARDSLRQEMGFVLYGEDIDDKTNPIEARYWVFDISKEFIGKEKLVEILKNGVRKIRIGFKLKKGVRTIPRNGYKLKALDTEVGYVTSSTYSPYLSRTIGMGYVNSSHALFGYSLSVVIRDKEYNVKVSDFPLI</sequence>
<dbReference type="Proteomes" id="UP000024332">
    <property type="component" value="Unassembled WGS sequence"/>
</dbReference>
<dbReference type="Gene3D" id="2.40.30.110">
    <property type="entry name" value="Aminomethyltransferase beta-barrel domains"/>
    <property type="match status" value="1"/>
</dbReference>
<comment type="similarity">
    <text evidence="1">Belongs to the GcvT family.</text>
</comment>
<evidence type="ECO:0000313" key="10">
    <source>
        <dbReference type="EMBL" id="EZQ06866.1"/>
    </source>
</evidence>
<dbReference type="InterPro" id="IPR028896">
    <property type="entry name" value="GcvT/YgfZ/DmdA"/>
</dbReference>
<comment type="caution">
    <text evidence="10">The sequence shown here is derived from an EMBL/GenBank/DDBJ whole genome shotgun (WGS) entry which is preliminary data.</text>
</comment>
<keyword evidence="11" id="KW-1185">Reference proteome</keyword>
<evidence type="ECO:0000259" key="9">
    <source>
        <dbReference type="Pfam" id="PF08669"/>
    </source>
</evidence>
<dbReference type="Gene3D" id="4.10.1250.10">
    <property type="entry name" value="Aminomethyltransferase fragment"/>
    <property type="match status" value="1"/>
</dbReference>
<comment type="catalytic activity">
    <reaction evidence="6">
        <text>N(6)-[(R)-S(8)-aminomethyldihydrolipoyl]-L-lysyl-[protein] + (6S)-5,6,7,8-tetrahydrofolate = N(6)-[(R)-dihydrolipoyl]-L-lysyl-[protein] + (6R)-5,10-methylene-5,6,7,8-tetrahydrofolate + NH4(+)</text>
        <dbReference type="Rhea" id="RHEA:16945"/>
        <dbReference type="Rhea" id="RHEA-COMP:10475"/>
        <dbReference type="Rhea" id="RHEA-COMP:10492"/>
        <dbReference type="ChEBI" id="CHEBI:15636"/>
        <dbReference type="ChEBI" id="CHEBI:28938"/>
        <dbReference type="ChEBI" id="CHEBI:57453"/>
        <dbReference type="ChEBI" id="CHEBI:83100"/>
        <dbReference type="ChEBI" id="CHEBI:83143"/>
        <dbReference type="EC" id="2.1.2.10"/>
    </reaction>
</comment>
<feature type="binding site" evidence="7">
    <location>
        <position position="186"/>
    </location>
    <ligand>
        <name>substrate</name>
    </ligand>
</feature>
<dbReference type="InterPro" id="IPR006223">
    <property type="entry name" value="GcvT"/>
</dbReference>
<dbReference type="Gene3D" id="3.30.70.1400">
    <property type="entry name" value="Aminomethyltransferase beta-barrel domains"/>
    <property type="match status" value="1"/>
</dbReference>
<evidence type="ECO:0000256" key="6">
    <source>
        <dbReference type="ARBA" id="ARBA00047665"/>
    </source>
</evidence>
<gene>
    <name evidence="10" type="ORF">CM19_05710</name>
</gene>
<dbReference type="InterPro" id="IPR006222">
    <property type="entry name" value="GCVT_N"/>
</dbReference>
<evidence type="ECO:0000256" key="2">
    <source>
        <dbReference type="ARBA" id="ARBA00012616"/>
    </source>
</evidence>
<feature type="domain" description="Aminomethyltransferase C-terminal" evidence="9">
    <location>
        <begin position="268"/>
        <end position="344"/>
    </location>
</feature>
<dbReference type="NCBIfam" id="TIGR00528">
    <property type="entry name" value="gcvT"/>
    <property type="match status" value="1"/>
</dbReference>
<dbReference type="EC" id="2.1.2.10" evidence="2"/>
<evidence type="ECO:0000256" key="7">
    <source>
        <dbReference type="PIRSR" id="PIRSR006487-1"/>
    </source>
</evidence>
<name>A0A031LPG2_9CREN</name>
<dbReference type="InterPro" id="IPR013977">
    <property type="entry name" value="GcvT_C"/>
</dbReference>
<dbReference type="PANTHER" id="PTHR43757">
    <property type="entry name" value="AMINOMETHYLTRANSFERASE"/>
    <property type="match status" value="1"/>
</dbReference>
<organism evidence="10 11">
    <name type="scientific">Candidatus Acidianus copahuensis</name>
    <dbReference type="NCBI Taxonomy" id="1160895"/>
    <lineage>
        <taxon>Archaea</taxon>
        <taxon>Thermoproteota</taxon>
        <taxon>Thermoprotei</taxon>
        <taxon>Sulfolobales</taxon>
        <taxon>Sulfolobaceae</taxon>
        <taxon>Acidianus</taxon>
    </lineage>
</organism>
<dbReference type="Pfam" id="PF01571">
    <property type="entry name" value="GCV_T"/>
    <property type="match status" value="1"/>
</dbReference>
<feature type="domain" description="GCVT N-terminal" evidence="8">
    <location>
        <begin position="9"/>
        <end position="240"/>
    </location>
</feature>
<protein>
    <recommendedName>
        <fullName evidence="2">aminomethyltransferase</fullName>
        <ecNumber evidence="2">2.1.2.10</ecNumber>
    </recommendedName>
    <alternativeName>
        <fullName evidence="5">Glycine cleavage system T protein</fullName>
    </alternativeName>
</protein>
<dbReference type="STRING" id="1160895.CM19_05710"/>
<accession>A0A031LPG2</accession>
<dbReference type="NCBIfam" id="NF001567">
    <property type="entry name" value="PRK00389.1"/>
    <property type="match status" value="1"/>
</dbReference>
<dbReference type="Pfam" id="PF08669">
    <property type="entry name" value="GCV_T_C"/>
    <property type="match status" value="1"/>
</dbReference>
<dbReference type="OrthoDB" id="2001at2157"/>
<evidence type="ECO:0000256" key="5">
    <source>
        <dbReference type="ARBA" id="ARBA00031395"/>
    </source>
</evidence>
<dbReference type="PIRSF" id="PIRSF006487">
    <property type="entry name" value="GcvT"/>
    <property type="match status" value="1"/>
</dbReference>
<evidence type="ECO:0000313" key="11">
    <source>
        <dbReference type="Proteomes" id="UP000024332"/>
    </source>
</evidence>
<evidence type="ECO:0000256" key="4">
    <source>
        <dbReference type="ARBA" id="ARBA00022679"/>
    </source>
</evidence>
<evidence type="ECO:0000256" key="3">
    <source>
        <dbReference type="ARBA" id="ARBA00022576"/>
    </source>
</evidence>
<keyword evidence="4" id="KW-0808">Transferase</keyword>
<dbReference type="InterPro" id="IPR029043">
    <property type="entry name" value="GcvT/YgfZ_C"/>
</dbReference>
<dbReference type="Gene3D" id="3.30.1360.120">
    <property type="entry name" value="Probable tRNA modification gtpase trme, domain 1"/>
    <property type="match status" value="1"/>
</dbReference>
<dbReference type="GO" id="GO:0004047">
    <property type="term" value="F:aminomethyltransferase activity"/>
    <property type="evidence" value="ECO:0007669"/>
    <property type="project" value="UniProtKB-EC"/>
</dbReference>
<dbReference type="EMBL" id="JFZT01000039">
    <property type="protein sequence ID" value="EZQ06866.1"/>
    <property type="molecule type" value="Genomic_DNA"/>
</dbReference>
<dbReference type="GO" id="GO:0005960">
    <property type="term" value="C:glycine cleavage complex"/>
    <property type="evidence" value="ECO:0007669"/>
    <property type="project" value="InterPro"/>
</dbReference>
<proteinExistence type="inferred from homology"/>
<dbReference type="SUPFAM" id="SSF101790">
    <property type="entry name" value="Aminomethyltransferase beta-barrel domain"/>
    <property type="match status" value="1"/>
</dbReference>
<dbReference type="RefSeq" id="WP_048099397.1">
    <property type="nucleotide sequence ID" value="NZ_JFZT01000039.1"/>
</dbReference>
<dbReference type="GO" id="GO:0006546">
    <property type="term" value="P:glycine catabolic process"/>
    <property type="evidence" value="ECO:0007669"/>
    <property type="project" value="InterPro"/>
</dbReference>
<dbReference type="AlphaFoldDB" id="A0A031LPG2"/>